<feature type="signal peptide" evidence="1">
    <location>
        <begin position="1"/>
        <end position="20"/>
    </location>
</feature>
<reference evidence="2 3" key="1">
    <citation type="submission" date="2019-02" db="EMBL/GenBank/DDBJ databases">
        <title>Corallincola luteus sp. nov., a marine bacterium isolated from surface sediment of Bohai Sea in China.</title>
        <authorList>
            <person name="Ren Q."/>
        </authorList>
    </citation>
    <scope>NUCLEOTIDE SEQUENCE [LARGE SCALE GENOMIC DNA]</scope>
    <source>
        <strain evidence="2 3">DASS28</strain>
    </source>
</reference>
<dbReference type="PROSITE" id="PS51257">
    <property type="entry name" value="PROKAR_LIPOPROTEIN"/>
    <property type="match status" value="1"/>
</dbReference>
<evidence type="ECO:0000313" key="2">
    <source>
        <dbReference type="EMBL" id="TCI02199.1"/>
    </source>
</evidence>
<evidence type="ECO:0000313" key="3">
    <source>
        <dbReference type="Proteomes" id="UP000292554"/>
    </source>
</evidence>
<name>A0ABY2ALS1_9GAMM</name>
<sequence>MFLRTIISVLLLAGCVACEATTSAVKDTAAICQQYHSGDAIAVVGNTKPDDSEWYADWSAYLNDFAMANADKIRVYHSSDHPEFNVSDYTVFFAKKGHPSFIISEAVEPQYYEYVAMTYNGEVIPASISAFKAETPKTDEIAVYCGQ</sequence>
<dbReference type="EMBL" id="SJXE01000008">
    <property type="protein sequence ID" value="TCI02199.1"/>
    <property type="molecule type" value="Genomic_DNA"/>
</dbReference>
<feature type="chain" id="PRO_5046996629" description="Lipoprotein" evidence="1">
    <location>
        <begin position="21"/>
        <end position="147"/>
    </location>
</feature>
<keyword evidence="1" id="KW-0732">Signal</keyword>
<keyword evidence="3" id="KW-1185">Reference proteome</keyword>
<evidence type="ECO:0000256" key="1">
    <source>
        <dbReference type="SAM" id="SignalP"/>
    </source>
</evidence>
<proteinExistence type="predicted"/>
<protein>
    <recommendedName>
        <fullName evidence="4">Lipoprotein</fullName>
    </recommendedName>
</protein>
<dbReference type="Proteomes" id="UP000292554">
    <property type="component" value="Unassembled WGS sequence"/>
</dbReference>
<gene>
    <name evidence="2" type="ORF">EZV61_14785</name>
</gene>
<dbReference type="RefSeq" id="WP_131416569.1">
    <property type="nucleotide sequence ID" value="NZ_SJXE01000008.1"/>
</dbReference>
<organism evidence="2 3">
    <name type="scientific">Corallincola luteus</name>
    <dbReference type="NCBI Taxonomy" id="1775177"/>
    <lineage>
        <taxon>Bacteria</taxon>
        <taxon>Pseudomonadati</taxon>
        <taxon>Pseudomonadota</taxon>
        <taxon>Gammaproteobacteria</taxon>
        <taxon>Alteromonadales</taxon>
        <taxon>Psychromonadaceae</taxon>
        <taxon>Corallincola</taxon>
    </lineage>
</organism>
<evidence type="ECO:0008006" key="4">
    <source>
        <dbReference type="Google" id="ProtNLM"/>
    </source>
</evidence>
<comment type="caution">
    <text evidence="2">The sequence shown here is derived from an EMBL/GenBank/DDBJ whole genome shotgun (WGS) entry which is preliminary data.</text>
</comment>
<accession>A0ABY2ALS1</accession>